<dbReference type="GO" id="GO:0005794">
    <property type="term" value="C:Golgi apparatus"/>
    <property type="evidence" value="ECO:0007669"/>
    <property type="project" value="TreeGrafter"/>
</dbReference>
<dbReference type="Pfam" id="PF13839">
    <property type="entry name" value="PC-Esterase"/>
    <property type="match status" value="1"/>
</dbReference>
<feature type="domain" description="Trichome birefringence-like N-terminal" evidence="8">
    <location>
        <begin position="85"/>
        <end position="137"/>
    </location>
</feature>
<evidence type="ECO:0000256" key="1">
    <source>
        <dbReference type="ARBA" id="ARBA00004167"/>
    </source>
</evidence>
<evidence type="ECO:0000256" key="4">
    <source>
        <dbReference type="ARBA" id="ARBA00022968"/>
    </source>
</evidence>
<keyword evidence="3" id="KW-0812">Transmembrane</keyword>
<dbReference type="GO" id="GO:0016020">
    <property type="term" value="C:membrane"/>
    <property type="evidence" value="ECO:0007669"/>
    <property type="project" value="UniProtKB-SubCell"/>
</dbReference>
<sequence length="444" mass="50451">MSRSDGSGTLSTYADFLLVQQQSYPITKKLLPWALYALLPLALFRLYLHPLDFSSENEVITKDLQNKPILVSSTAPKPVEEVNNDCDYSNGEWVQDKLGPLYNGTSCGTIKDGQNCMGHGRPDSGYLYWRWKPSQCKLPRFEPKKFLSLLQNKHLAFVGDSMARNQLESLLCLLSSVSPPDLVYTNGDDNKFRRWHFPSHNVNVSVYWSPFLVKGIEKSNTGFNFNKLFLDSVDDRWALDLEQIDMLVLSVGHWFLHPAVYYENDSVLGCHACEGLNHTETGFFDVLRKAVRTSLKAVTEKSTSNGNEIDVILTTFSPAHFEGEWDKNGACSREKPFEEGEKALEGMDADMRKIEVEEIEEAKNKAIGLDRLRIQALDVTKLAFMRPDGHPGPYMYPNPFADGVKDRVQNDCVHWCLPGPIDTWNEILLQVMTQWEAESTRRRG</sequence>
<evidence type="ECO:0000313" key="10">
    <source>
        <dbReference type="Proteomes" id="UP001177140"/>
    </source>
</evidence>
<accession>A0AA41VSG8</accession>
<dbReference type="InterPro" id="IPR026057">
    <property type="entry name" value="TBL_C"/>
</dbReference>
<evidence type="ECO:0000256" key="3">
    <source>
        <dbReference type="ARBA" id="ARBA00022692"/>
    </source>
</evidence>
<evidence type="ECO:0000256" key="5">
    <source>
        <dbReference type="ARBA" id="ARBA00022989"/>
    </source>
</evidence>
<evidence type="ECO:0000313" key="9">
    <source>
        <dbReference type="EMBL" id="MCL7046592.1"/>
    </source>
</evidence>
<dbReference type="GO" id="GO:0016413">
    <property type="term" value="F:O-acetyltransferase activity"/>
    <property type="evidence" value="ECO:0007669"/>
    <property type="project" value="InterPro"/>
</dbReference>
<dbReference type="InterPro" id="IPR029962">
    <property type="entry name" value="TBL"/>
</dbReference>
<reference evidence="9" key="1">
    <citation type="submission" date="2022-03" db="EMBL/GenBank/DDBJ databases">
        <title>A functionally conserved STORR gene fusion in Papaver species that diverged 16.8 million years ago.</title>
        <authorList>
            <person name="Catania T."/>
        </authorList>
    </citation>
    <scope>NUCLEOTIDE SEQUENCE</scope>
    <source>
        <strain evidence="9">S-191538</strain>
    </source>
</reference>
<protein>
    <recommendedName>
        <fullName evidence="11">Trichome birefringence-like N-terminal domain-containing protein</fullName>
    </recommendedName>
</protein>
<dbReference type="PANTHER" id="PTHR32285:SF57">
    <property type="entry name" value="XYLOGLUCAN O-ACETYLTRANSFERASE 1"/>
    <property type="match status" value="1"/>
</dbReference>
<dbReference type="PANTHER" id="PTHR32285">
    <property type="entry name" value="PROTEIN TRICHOME BIREFRINGENCE-LIKE 9-RELATED"/>
    <property type="match status" value="1"/>
</dbReference>
<gene>
    <name evidence="9" type="ORF">MKW94_024979</name>
</gene>
<comment type="subcellular location">
    <subcellularLocation>
        <location evidence="1">Membrane</location>
        <topology evidence="1">Single-pass membrane protein</topology>
    </subcellularLocation>
</comment>
<dbReference type="EMBL" id="JAJJMA010283292">
    <property type="protein sequence ID" value="MCL7046592.1"/>
    <property type="molecule type" value="Genomic_DNA"/>
</dbReference>
<evidence type="ECO:0000256" key="6">
    <source>
        <dbReference type="ARBA" id="ARBA00023136"/>
    </source>
</evidence>
<dbReference type="Proteomes" id="UP001177140">
    <property type="component" value="Unassembled WGS sequence"/>
</dbReference>
<dbReference type="Pfam" id="PF14416">
    <property type="entry name" value="PMR5N"/>
    <property type="match status" value="1"/>
</dbReference>
<keyword evidence="10" id="KW-1185">Reference proteome</keyword>
<comment type="caution">
    <text evidence="9">The sequence shown here is derived from an EMBL/GenBank/DDBJ whole genome shotgun (WGS) entry which is preliminary data.</text>
</comment>
<keyword evidence="6" id="KW-0472">Membrane</keyword>
<keyword evidence="5" id="KW-1133">Transmembrane helix</keyword>
<evidence type="ECO:0000259" key="8">
    <source>
        <dbReference type="Pfam" id="PF14416"/>
    </source>
</evidence>
<feature type="domain" description="Trichome birefringence-like C-terminal" evidence="7">
    <location>
        <begin position="138"/>
        <end position="430"/>
    </location>
</feature>
<evidence type="ECO:0008006" key="11">
    <source>
        <dbReference type="Google" id="ProtNLM"/>
    </source>
</evidence>
<proteinExistence type="inferred from homology"/>
<dbReference type="InterPro" id="IPR025846">
    <property type="entry name" value="TBL_N"/>
</dbReference>
<comment type="similarity">
    <text evidence="2">Belongs to the PC-esterase family. TBL subfamily.</text>
</comment>
<evidence type="ECO:0000259" key="7">
    <source>
        <dbReference type="Pfam" id="PF13839"/>
    </source>
</evidence>
<dbReference type="AlphaFoldDB" id="A0AA41VSG8"/>
<name>A0AA41VSG8_PAPNU</name>
<evidence type="ECO:0000256" key="2">
    <source>
        <dbReference type="ARBA" id="ARBA00007727"/>
    </source>
</evidence>
<keyword evidence="4" id="KW-0735">Signal-anchor</keyword>
<organism evidence="9 10">
    <name type="scientific">Papaver nudicaule</name>
    <name type="common">Iceland poppy</name>
    <dbReference type="NCBI Taxonomy" id="74823"/>
    <lineage>
        <taxon>Eukaryota</taxon>
        <taxon>Viridiplantae</taxon>
        <taxon>Streptophyta</taxon>
        <taxon>Embryophyta</taxon>
        <taxon>Tracheophyta</taxon>
        <taxon>Spermatophyta</taxon>
        <taxon>Magnoliopsida</taxon>
        <taxon>Ranunculales</taxon>
        <taxon>Papaveraceae</taxon>
        <taxon>Papaveroideae</taxon>
        <taxon>Papaver</taxon>
    </lineage>
</organism>